<dbReference type="PANTHER" id="PTHR30055:SF151">
    <property type="entry name" value="TRANSCRIPTIONAL REGULATORY PROTEIN"/>
    <property type="match status" value="1"/>
</dbReference>
<dbReference type="InterPro" id="IPR001647">
    <property type="entry name" value="HTH_TetR"/>
</dbReference>
<dbReference type="Gene3D" id="1.10.10.60">
    <property type="entry name" value="Homeodomain-like"/>
    <property type="match status" value="1"/>
</dbReference>
<name>A0ABX0ZKM4_9ACTN</name>
<reference evidence="6 7" key="1">
    <citation type="submission" date="2020-03" db="EMBL/GenBank/DDBJ databases">
        <title>WGS of actinomycetes isolated from Thailand.</title>
        <authorList>
            <person name="Thawai C."/>
        </authorList>
    </citation>
    <scope>NUCLEOTIDE SEQUENCE [LARGE SCALE GENOMIC DNA]</scope>
    <source>
        <strain evidence="6 7">PRB2-1</strain>
    </source>
</reference>
<proteinExistence type="predicted"/>
<evidence type="ECO:0000256" key="4">
    <source>
        <dbReference type="PROSITE-ProRule" id="PRU00335"/>
    </source>
</evidence>
<dbReference type="RefSeq" id="WP_167982453.1">
    <property type="nucleotide sequence ID" value="NZ_JAATEJ010000005.1"/>
</dbReference>
<dbReference type="Pfam" id="PF00440">
    <property type="entry name" value="TetR_N"/>
    <property type="match status" value="1"/>
</dbReference>
<dbReference type="Pfam" id="PF02909">
    <property type="entry name" value="TetR_C_1"/>
    <property type="match status" value="1"/>
</dbReference>
<evidence type="ECO:0000256" key="2">
    <source>
        <dbReference type="ARBA" id="ARBA00023125"/>
    </source>
</evidence>
<accession>A0ABX0ZKM4</accession>
<organism evidence="6 7">
    <name type="scientific">Actinacidiphila epipremni</name>
    <dbReference type="NCBI Taxonomy" id="2053013"/>
    <lineage>
        <taxon>Bacteria</taxon>
        <taxon>Bacillati</taxon>
        <taxon>Actinomycetota</taxon>
        <taxon>Actinomycetes</taxon>
        <taxon>Kitasatosporales</taxon>
        <taxon>Streptomycetaceae</taxon>
        <taxon>Actinacidiphila</taxon>
    </lineage>
</organism>
<feature type="DNA-binding region" description="H-T-H motif" evidence="4">
    <location>
        <begin position="25"/>
        <end position="44"/>
    </location>
</feature>
<evidence type="ECO:0000259" key="5">
    <source>
        <dbReference type="PROSITE" id="PS50977"/>
    </source>
</evidence>
<protein>
    <submittedName>
        <fullName evidence="6">TetR/AcrR family transcriptional regulator</fullName>
    </submittedName>
</protein>
<keyword evidence="2 4" id="KW-0238">DNA-binding</keyword>
<dbReference type="Gene3D" id="1.10.357.10">
    <property type="entry name" value="Tetracycline Repressor, domain 2"/>
    <property type="match status" value="1"/>
</dbReference>
<dbReference type="Proteomes" id="UP000734511">
    <property type="component" value="Unassembled WGS sequence"/>
</dbReference>
<dbReference type="InterPro" id="IPR036271">
    <property type="entry name" value="Tet_transcr_reg_TetR-rel_C_sf"/>
</dbReference>
<evidence type="ECO:0000256" key="3">
    <source>
        <dbReference type="ARBA" id="ARBA00023163"/>
    </source>
</evidence>
<keyword evidence="3" id="KW-0804">Transcription</keyword>
<dbReference type="SUPFAM" id="SSF46689">
    <property type="entry name" value="Homeodomain-like"/>
    <property type="match status" value="1"/>
</dbReference>
<dbReference type="InterPro" id="IPR050109">
    <property type="entry name" value="HTH-type_TetR-like_transc_reg"/>
</dbReference>
<dbReference type="InterPro" id="IPR009057">
    <property type="entry name" value="Homeodomain-like_sf"/>
</dbReference>
<dbReference type="PRINTS" id="PR00455">
    <property type="entry name" value="HTHTETR"/>
</dbReference>
<keyword evidence="1" id="KW-0805">Transcription regulation</keyword>
<dbReference type="SUPFAM" id="SSF48498">
    <property type="entry name" value="Tetracyclin repressor-like, C-terminal domain"/>
    <property type="match status" value="1"/>
</dbReference>
<dbReference type="PROSITE" id="PS50977">
    <property type="entry name" value="HTH_TETR_2"/>
    <property type="match status" value="1"/>
</dbReference>
<dbReference type="InterPro" id="IPR004111">
    <property type="entry name" value="Repressor_TetR_C"/>
</dbReference>
<feature type="domain" description="HTH tetR-type" evidence="5">
    <location>
        <begin position="2"/>
        <end position="62"/>
    </location>
</feature>
<comment type="caution">
    <text evidence="6">The sequence shown here is derived from an EMBL/GenBank/DDBJ whole genome shotgun (WGS) entry which is preliminary data.</text>
</comment>
<dbReference type="EMBL" id="JAATEJ010000005">
    <property type="protein sequence ID" value="NJP43590.1"/>
    <property type="molecule type" value="Genomic_DNA"/>
</dbReference>
<sequence length="211" mass="22362">MTGKREEILDAALALADERGLAGVSMRAVAQAVGVTPMALYPHVRDKAGLLDAMLGRLLSTVTQASPEMAGAADWRTRLRAFADTARGLSAGHPWATTLLFSRPAVTPDAVLLVDLLYRALLDAGVPPAQVPRVERLVSTYVLGWIASEAGGRFGPGTLDPRGRRGRLPEGGLPGHARVAAWLDPPVDWDAEFAADLDDLVRLVESVAARG</sequence>
<dbReference type="PANTHER" id="PTHR30055">
    <property type="entry name" value="HTH-TYPE TRANSCRIPTIONAL REGULATOR RUTR"/>
    <property type="match status" value="1"/>
</dbReference>
<evidence type="ECO:0000313" key="7">
    <source>
        <dbReference type="Proteomes" id="UP000734511"/>
    </source>
</evidence>
<gene>
    <name evidence="6" type="ORF">HCN08_09280</name>
</gene>
<evidence type="ECO:0000313" key="6">
    <source>
        <dbReference type="EMBL" id="NJP43590.1"/>
    </source>
</evidence>
<keyword evidence="7" id="KW-1185">Reference proteome</keyword>
<evidence type="ECO:0000256" key="1">
    <source>
        <dbReference type="ARBA" id="ARBA00023015"/>
    </source>
</evidence>